<protein>
    <submittedName>
        <fullName evidence="2">Uncharacterized protein</fullName>
    </submittedName>
</protein>
<proteinExistence type="predicted"/>
<keyword evidence="1" id="KW-0472">Membrane</keyword>
<comment type="caution">
    <text evidence="2">The sequence shown here is derived from an EMBL/GenBank/DDBJ whole genome shotgun (WGS) entry which is preliminary data.</text>
</comment>
<sequence length="227" mass="26626">MGSCEKIIYFFWQDQWIGNFFIDNFLNTHSTAAIKVNYYFLNILLEMHRCIPMYSILVCHIWHNCIPIDITLHKKGFTLPSKINGIIVARVWSIFCDMFNINYSIYCITYIQFCKPDCETLPFFKLNLDGAVNNLIVGYDGLIRNHNDKLEVDAMLMIYYIRNNWIGNVENFYIIREICNFFVILISVSLSFNVEVIIVLSGLLYLVATWMIFMSFLCIIYVGSSEE</sequence>
<accession>A0ABD0VKE4</accession>
<evidence type="ECO:0000313" key="2">
    <source>
        <dbReference type="EMBL" id="KAL0925584.1"/>
    </source>
</evidence>
<gene>
    <name evidence="2" type="ORF">M5K25_003939</name>
</gene>
<keyword evidence="1" id="KW-0812">Transmembrane</keyword>
<dbReference type="EMBL" id="JANQDX010000004">
    <property type="protein sequence ID" value="KAL0925584.1"/>
    <property type="molecule type" value="Genomic_DNA"/>
</dbReference>
<reference evidence="2 3" key="1">
    <citation type="journal article" date="2024" name="Plant Biotechnol. J.">
        <title>Dendrobium thyrsiflorum genome and its molecular insights into genes involved in important horticultural traits.</title>
        <authorList>
            <person name="Chen B."/>
            <person name="Wang J.Y."/>
            <person name="Zheng P.J."/>
            <person name="Li K.L."/>
            <person name="Liang Y.M."/>
            <person name="Chen X.F."/>
            <person name="Zhang C."/>
            <person name="Zhao X."/>
            <person name="He X."/>
            <person name="Zhang G.Q."/>
            <person name="Liu Z.J."/>
            <person name="Xu Q."/>
        </authorList>
    </citation>
    <scope>NUCLEOTIDE SEQUENCE [LARGE SCALE GENOMIC DNA]</scope>
    <source>
        <strain evidence="2">GZMU011</strain>
    </source>
</reference>
<keyword evidence="3" id="KW-1185">Reference proteome</keyword>
<dbReference type="Proteomes" id="UP001552299">
    <property type="component" value="Unassembled WGS sequence"/>
</dbReference>
<dbReference type="AlphaFoldDB" id="A0ABD0VKE4"/>
<keyword evidence="1" id="KW-1133">Transmembrane helix</keyword>
<evidence type="ECO:0000313" key="3">
    <source>
        <dbReference type="Proteomes" id="UP001552299"/>
    </source>
</evidence>
<organism evidence="2 3">
    <name type="scientific">Dendrobium thyrsiflorum</name>
    <name type="common">Pinecone-like raceme dendrobium</name>
    <name type="synonym">Orchid</name>
    <dbReference type="NCBI Taxonomy" id="117978"/>
    <lineage>
        <taxon>Eukaryota</taxon>
        <taxon>Viridiplantae</taxon>
        <taxon>Streptophyta</taxon>
        <taxon>Embryophyta</taxon>
        <taxon>Tracheophyta</taxon>
        <taxon>Spermatophyta</taxon>
        <taxon>Magnoliopsida</taxon>
        <taxon>Liliopsida</taxon>
        <taxon>Asparagales</taxon>
        <taxon>Orchidaceae</taxon>
        <taxon>Epidendroideae</taxon>
        <taxon>Malaxideae</taxon>
        <taxon>Dendrobiinae</taxon>
        <taxon>Dendrobium</taxon>
    </lineage>
</organism>
<evidence type="ECO:0000256" key="1">
    <source>
        <dbReference type="SAM" id="Phobius"/>
    </source>
</evidence>
<name>A0ABD0VKE4_DENTH</name>
<feature type="transmembrane region" description="Helical" evidence="1">
    <location>
        <begin position="196"/>
        <end position="222"/>
    </location>
</feature>
<feature type="transmembrane region" description="Helical" evidence="1">
    <location>
        <begin position="172"/>
        <end position="190"/>
    </location>
</feature>